<evidence type="ECO:0000256" key="1">
    <source>
        <dbReference type="SAM" id="MobiDB-lite"/>
    </source>
</evidence>
<gene>
    <name evidence="4" type="ORF">BST43_10640</name>
</gene>
<evidence type="ECO:0000313" key="4">
    <source>
        <dbReference type="EMBL" id="ORB58083.1"/>
    </source>
</evidence>
<dbReference type="InterPro" id="IPR048567">
    <property type="entry name" value="CyanoTRADDas_TM"/>
</dbReference>
<name>A0A1X0J834_9MYCO</name>
<dbReference type="Proteomes" id="UP000192434">
    <property type="component" value="Unassembled WGS sequence"/>
</dbReference>
<feature type="domain" description="Cyanobacterial TRADD-N associated 2 transmembrane" evidence="3">
    <location>
        <begin position="103"/>
        <end position="166"/>
    </location>
</feature>
<keyword evidence="2" id="KW-1133">Transmembrane helix</keyword>
<feature type="region of interest" description="Disordered" evidence="1">
    <location>
        <begin position="206"/>
        <end position="244"/>
    </location>
</feature>
<dbReference type="OrthoDB" id="10015323at2"/>
<evidence type="ECO:0000256" key="2">
    <source>
        <dbReference type="SAM" id="Phobius"/>
    </source>
</evidence>
<feature type="transmembrane region" description="Helical" evidence="2">
    <location>
        <begin position="109"/>
        <end position="131"/>
    </location>
</feature>
<protein>
    <recommendedName>
        <fullName evidence="3">Cyanobacterial TRADD-N associated 2 transmembrane domain-containing protein</fullName>
    </recommendedName>
</protein>
<keyword evidence="2" id="KW-0472">Membrane</keyword>
<sequence length="244" mass="26182">MGAISTLAAEYSAQNIVPALAFSLGGGLSLAITLNQFVRSQRLHNAEEDLQLESLRDTLQTALDAADERYFDQSTRVGRSPLAELQARASMNYSVLTEHYANALSQSRVYAYLSYFVGILGFLVMLLGVALTYEGSLGSGILTTVVGAIVDCGAGLVFHQSGKANSNSQSNLKQLSDAVREDNNREIAVHLVGLISDPAVRDQALSDLARQAMSHPDSAQSKPSPEIANTSEKPARADREKPEN</sequence>
<dbReference type="RefSeq" id="WP_083015395.1">
    <property type="nucleotide sequence ID" value="NZ_MVII01000012.1"/>
</dbReference>
<feature type="compositionally biased region" description="Basic and acidic residues" evidence="1">
    <location>
        <begin position="233"/>
        <end position="244"/>
    </location>
</feature>
<proteinExistence type="predicted"/>
<comment type="caution">
    <text evidence="4">The sequence shown here is derived from an EMBL/GenBank/DDBJ whole genome shotgun (WGS) entry which is preliminary data.</text>
</comment>
<dbReference type="EMBL" id="MVII01000012">
    <property type="protein sequence ID" value="ORB58083.1"/>
    <property type="molecule type" value="Genomic_DNA"/>
</dbReference>
<organism evidence="4 5">
    <name type="scientific">Mycobacteroides saopaulense</name>
    <dbReference type="NCBI Taxonomy" id="1578165"/>
    <lineage>
        <taxon>Bacteria</taxon>
        <taxon>Bacillati</taxon>
        <taxon>Actinomycetota</taxon>
        <taxon>Actinomycetes</taxon>
        <taxon>Mycobacteriales</taxon>
        <taxon>Mycobacteriaceae</taxon>
        <taxon>Mycobacteroides</taxon>
    </lineage>
</organism>
<accession>A0A1X0J834</accession>
<dbReference type="Pfam" id="PF20712">
    <property type="entry name" value="CyanoTRADDas_TM"/>
    <property type="match status" value="1"/>
</dbReference>
<dbReference type="AlphaFoldDB" id="A0A1X0J834"/>
<feature type="transmembrane region" description="Helical" evidence="2">
    <location>
        <begin position="16"/>
        <end position="34"/>
    </location>
</feature>
<feature type="compositionally biased region" description="Polar residues" evidence="1">
    <location>
        <begin position="217"/>
        <end position="232"/>
    </location>
</feature>
<feature type="transmembrane region" description="Helical" evidence="2">
    <location>
        <begin position="137"/>
        <end position="158"/>
    </location>
</feature>
<reference evidence="4 5" key="1">
    <citation type="submission" date="2016-12" db="EMBL/GenBank/DDBJ databases">
        <title>The new phylogeny of genus Mycobacterium.</title>
        <authorList>
            <person name="Tortoli E."/>
            <person name="Trovato A."/>
            <person name="Cirillo D.M."/>
        </authorList>
    </citation>
    <scope>NUCLEOTIDE SEQUENCE [LARGE SCALE GENOMIC DNA]</scope>
    <source>
        <strain evidence="4 5">CCUG 66554</strain>
    </source>
</reference>
<evidence type="ECO:0000313" key="5">
    <source>
        <dbReference type="Proteomes" id="UP000192434"/>
    </source>
</evidence>
<evidence type="ECO:0000259" key="3">
    <source>
        <dbReference type="Pfam" id="PF20712"/>
    </source>
</evidence>
<keyword evidence="2" id="KW-0812">Transmembrane</keyword>